<name>A0ACB7P4F1_9PEZI</name>
<comment type="caution">
    <text evidence="1">The sequence shown here is derived from an EMBL/GenBank/DDBJ whole genome shotgun (WGS) entry which is preliminary data.</text>
</comment>
<evidence type="ECO:0000313" key="2">
    <source>
        <dbReference type="Proteomes" id="UP000724584"/>
    </source>
</evidence>
<keyword evidence="2" id="KW-1185">Reference proteome</keyword>
<evidence type="ECO:0000313" key="1">
    <source>
        <dbReference type="EMBL" id="KAH6623873.1"/>
    </source>
</evidence>
<accession>A0ACB7P4F1</accession>
<reference evidence="1 2" key="1">
    <citation type="journal article" date="2021" name="Nat. Commun.">
        <title>Genetic determinants of endophytism in the Arabidopsis root mycobiome.</title>
        <authorList>
            <person name="Mesny F."/>
            <person name="Miyauchi S."/>
            <person name="Thiergart T."/>
            <person name="Pickel B."/>
            <person name="Atanasova L."/>
            <person name="Karlsson M."/>
            <person name="Huettel B."/>
            <person name="Barry K.W."/>
            <person name="Haridas S."/>
            <person name="Chen C."/>
            <person name="Bauer D."/>
            <person name="Andreopoulos W."/>
            <person name="Pangilinan J."/>
            <person name="LaButti K."/>
            <person name="Riley R."/>
            <person name="Lipzen A."/>
            <person name="Clum A."/>
            <person name="Drula E."/>
            <person name="Henrissat B."/>
            <person name="Kohler A."/>
            <person name="Grigoriev I.V."/>
            <person name="Martin F.M."/>
            <person name="Hacquard S."/>
        </authorList>
    </citation>
    <scope>NUCLEOTIDE SEQUENCE [LARGE SCALE GENOMIC DNA]</scope>
    <source>
        <strain evidence="1 2">MPI-SDFR-AT-0079</strain>
    </source>
</reference>
<dbReference type="EMBL" id="JAGIZQ010000006">
    <property type="protein sequence ID" value="KAH6623873.1"/>
    <property type="molecule type" value="Genomic_DNA"/>
</dbReference>
<organism evidence="1 2">
    <name type="scientific">Chaetomium tenue</name>
    <dbReference type="NCBI Taxonomy" id="1854479"/>
    <lineage>
        <taxon>Eukaryota</taxon>
        <taxon>Fungi</taxon>
        <taxon>Dikarya</taxon>
        <taxon>Ascomycota</taxon>
        <taxon>Pezizomycotina</taxon>
        <taxon>Sordariomycetes</taxon>
        <taxon>Sordariomycetidae</taxon>
        <taxon>Sordariales</taxon>
        <taxon>Chaetomiaceae</taxon>
        <taxon>Chaetomium</taxon>
    </lineage>
</organism>
<protein>
    <submittedName>
        <fullName evidence="1">Uncharacterized protein</fullName>
    </submittedName>
</protein>
<proteinExistence type="predicted"/>
<dbReference type="Proteomes" id="UP000724584">
    <property type="component" value="Unassembled WGS sequence"/>
</dbReference>
<gene>
    <name evidence="1" type="ORF">F5144DRAFT_373950</name>
</gene>
<sequence>MSFRRTTSSLMEERTRTHGNFSDTESSLASISTNQVRASRKEHKLTHFLSYLGSNNPLPASIEADDVIWLMDNVAFRGRGGEWEAEFVAAGFDEKASPKVVDIVGDIASKVGLSRGGAEEKTIERRISPFVMEVLPGRQIKVNYDGATSVKLGPGGRNGISSNVIRIPKAAAGGVARTTADVPMGVTGVLEMKTVYAEPEGWAVISDVDDTIKITQTSDPVGILRSTFVSEPTPVPGMPELYARIQELLTPSAPFFYLSASPYNLYPFLRTFRDAHFPHGQLILRDSSWMTISGLLSSLTLGTEKYKIDRIKKIHRWLPRRNMIFIGDSTQSDPEAYGDACRAFPGWAKLVLIRKVTDIAAVGIEEKNEPQRFEKAFEGVPRYGGPCGDYRTFALT</sequence>